<dbReference type="PANTHER" id="PTHR46401:SF2">
    <property type="entry name" value="GLYCOSYLTRANSFERASE WBBK-RELATED"/>
    <property type="match status" value="1"/>
</dbReference>
<gene>
    <name evidence="3" type="ORF">SAMN02927923_00553</name>
</gene>
<keyword evidence="1 3" id="KW-0808">Transferase</keyword>
<sequence>MTPQYASVSVCGVVSTFYDAIPLIFPKDYFTSHAARAFHTQCLQNVIRSDGVIAISESAARDLYLYTGYDLAKTQIVYPLVEDRFRKINPEELNSFSAPSLKDIDLSQRFILSVTGIHRSKNVKTLLEAYMQSLSLIGREIPLVIVLPSEGARLEFIRQFGTPLNVIPIAAVSEEELAYLYNRADFVVQPSLYEGFGYPVAEALSCGAAVITTTSSSLPEIAGDAALLVDPINVEEMAQAIVTLATDRGLRAELKQRAITRARLFHDPTALGTATYEAYKRVARSECRASPDRRPIAAIWSSMPPLDCGVADYSRELVDALAATHDVDVYVDGKYRPDAFIPTCARYRHPRDFDLLPEPTMNIFQMGGRSYQQFMYEPIRRHRGTVVLHDLSMSLGFYFLAKGGDALNEFEDKVVLPEGEHAHKEYGRMLAQFRDPPRDVLDGFFDRHKLLRWLVESTDSLLVHTEPLRSQLKEEYPDANTRTIRMGATDMLPKVRHLPMQSWRQALGIKPNALCIGCFGIVDKWKRLDLVARAFEELCNQYPTSVLLIVGRAYDAEYRQKLEALTKESRFGERIALIDYASPNAFHALMALVDVVVNIRWPSRLGMSAILVRALAAGKPTIISDIPEWREIPEEVCPRVTPGETALKQLSALLIGFASDPATLKAHAMSARKWFLSNGTLDAMRADYLSEAPRKQ</sequence>
<dbReference type="STRING" id="549386.SAMN02927923_00553"/>
<dbReference type="GO" id="GO:0016757">
    <property type="term" value="F:glycosyltransferase activity"/>
    <property type="evidence" value="ECO:0007669"/>
    <property type="project" value="InterPro"/>
</dbReference>
<feature type="domain" description="Glycosyl transferase family 1" evidence="2">
    <location>
        <begin position="502"/>
        <end position="632"/>
    </location>
</feature>
<evidence type="ECO:0000256" key="1">
    <source>
        <dbReference type="ARBA" id="ARBA00022679"/>
    </source>
</evidence>
<keyword evidence="4" id="KW-1185">Reference proteome</keyword>
<dbReference type="Pfam" id="PF00534">
    <property type="entry name" value="Glycos_transf_1"/>
    <property type="match status" value="2"/>
</dbReference>
<dbReference type="InterPro" id="IPR001296">
    <property type="entry name" value="Glyco_trans_1"/>
</dbReference>
<evidence type="ECO:0000259" key="2">
    <source>
        <dbReference type="Pfam" id="PF00534"/>
    </source>
</evidence>
<organism evidence="3 4">
    <name type="scientific">Microvirga guangxiensis</name>
    <dbReference type="NCBI Taxonomy" id="549386"/>
    <lineage>
        <taxon>Bacteria</taxon>
        <taxon>Pseudomonadati</taxon>
        <taxon>Pseudomonadota</taxon>
        <taxon>Alphaproteobacteria</taxon>
        <taxon>Hyphomicrobiales</taxon>
        <taxon>Methylobacteriaceae</taxon>
        <taxon>Microvirga</taxon>
    </lineage>
</organism>
<dbReference type="Gene3D" id="3.40.50.2000">
    <property type="entry name" value="Glycogen Phosphorylase B"/>
    <property type="match status" value="2"/>
</dbReference>
<proteinExistence type="predicted"/>
<dbReference type="SUPFAM" id="SSF53756">
    <property type="entry name" value="UDP-Glycosyltransferase/glycogen phosphorylase"/>
    <property type="match status" value="2"/>
</dbReference>
<protein>
    <submittedName>
        <fullName evidence="3">Glycosyltransferase involved in cell wall bisynthesis</fullName>
    </submittedName>
</protein>
<reference evidence="3 4" key="1">
    <citation type="submission" date="2016-10" db="EMBL/GenBank/DDBJ databases">
        <authorList>
            <person name="de Groot N.N."/>
        </authorList>
    </citation>
    <scope>NUCLEOTIDE SEQUENCE [LARGE SCALE GENOMIC DNA]</scope>
    <source>
        <strain evidence="3 4">CGMCC 1.7666</strain>
    </source>
</reference>
<dbReference type="Proteomes" id="UP000199569">
    <property type="component" value="Unassembled WGS sequence"/>
</dbReference>
<dbReference type="CDD" id="cd03809">
    <property type="entry name" value="GT4_MtfB-like"/>
    <property type="match status" value="1"/>
</dbReference>
<evidence type="ECO:0000313" key="3">
    <source>
        <dbReference type="EMBL" id="SCY01050.1"/>
    </source>
</evidence>
<dbReference type="CDD" id="cd03801">
    <property type="entry name" value="GT4_PimA-like"/>
    <property type="match status" value="1"/>
</dbReference>
<dbReference type="EMBL" id="FMVJ01000002">
    <property type="protein sequence ID" value="SCY01050.1"/>
    <property type="molecule type" value="Genomic_DNA"/>
</dbReference>
<dbReference type="OrthoDB" id="9801609at2"/>
<feature type="domain" description="Glycosyl transferase family 1" evidence="2">
    <location>
        <begin position="104"/>
        <end position="259"/>
    </location>
</feature>
<dbReference type="GO" id="GO:0009103">
    <property type="term" value="P:lipopolysaccharide biosynthetic process"/>
    <property type="evidence" value="ECO:0007669"/>
    <property type="project" value="TreeGrafter"/>
</dbReference>
<name>A0A1G5CFG4_9HYPH</name>
<dbReference type="PANTHER" id="PTHR46401">
    <property type="entry name" value="GLYCOSYLTRANSFERASE WBBK-RELATED"/>
    <property type="match status" value="1"/>
</dbReference>
<accession>A0A1G5CFG4</accession>
<dbReference type="AlphaFoldDB" id="A0A1G5CFG4"/>
<evidence type="ECO:0000313" key="4">
    <source>
        <dbReference type="Proteomes" id="UP000199569"/>
    </source>
</evidence>